<evidence type="ECO:0000256" key="1">
    <source>
        <dbReference type="ARBA" id="ARBA00004776"/>
    </source>
</evidence>
<keyword evidence="8" id="KW-1185">Reference proteome</keyword>
<keyword evidence="5" id="KW-1133">Transmembrane helix</keyword>
<keyword evidence="5" id="KW-0472">Membrane</keyword>
<keyword evidence="3" id="KW-0328">Glycosyltransferase</keyword>
<keyword evidence="4" id="KW-0808">Transferase</keyword>
<dbReference type="PANTHER" id="PTHR43179:SF12">
    <property type="entry name" value="GALACTOFURANOSYLTRANSFERASE GLFT2"/>
    <property type="match status" value="1"/>
</dbReference>
<keyword evidence="5" id="KW-0812">Transmembrane</keyword>
<name>A0AAE3DQM5_9FIRM</name>
<dbReference type="AlphaFoldDB" id="A0AAE3DQM5"/>
<gene>
    <name evidence="7" type="ORF">LKD71_02380</name>
</gene>
<dbReference type="Proteomes" id="UP001197875">
    <property type="component" value="Unassembled WGS sequence"/>
</dbReference>
<evidence type="ECO:0000313" key="8">
    <source>
        <dbReference type="Proteomes" id="UP001197875"/>
    </source>
</evidence>
<dbReference type="CDD" id="cd04186">
    <property type="entry name" value="GT_2_like_c"/>
    <property type="match status" value="1"/>
</dbReference>
<evidence type="ECO:0000256" key="5">
    <source>
        <dbReference type="SAM" id="Phobius"/>
    </source>
</evidence>
<dbReference type="InterPro" id="IPR001173">
    <property type="entry name" value="Glyco_trans_2-like"/>
</dbReference>
<dbReference type="Pfam" id="PF00535">
    <property type="entry name" value="Glycos_transf_2"/>
    <property type="match status" value="1"/>
</dbReference>
<dbReference type="SUPFAM" id="SSF53448">
    <property type="entry name" value="Nucleotide-diphospho-sugar transferases"/>
    <property type="match status" value="1"/>
</dbReference>
<dbReference type="EMBL" id="JAJEPR010000003">
    <property type="protein sequence ID" value="MCC2188679.1"/>
    <property type="molecule type" value="Genomic_DNA"/>
</dbReference>
<evidence type="ECO:0000256" key="3">
    <source>
        <dbReference type="ARBA" id="ARBA00022676"/>
    </source>
</evidence>
<reference evidence="7 8" key="1">
    <citation type="submission" date="2021-10" db="EMBL/GenBank/DDBJ databases">
        <title>Anaerobic single-cell dispensing facilitates the cultivation of human gut bacteria.</title>
        <authorList>
            <person name="Afrizal A."/>
        </authorList>
    </citation>
    <scope>NUCLEOTIDE SEQUENCE [LARGE SCALE GENOMIC DNA]</scope>
    <source>
        <strain evidence="7 8">CLA-AA-H277</strain>
    </source>
</reference>
<dbReference type="PANTHER" id="PTHR43179">
    <property type="entry name" value="RHAMNOSYLTRANSFERASE WBBL"/>
    <property type="match status" value="1"/>
</dbReference>
<comment type="caution">
    <text evidence="7">The sequence shown here is derived from an EMBL/GenBank/DDBJ whole genome shotgun (WGS) entry which is preliminary data.</text>
</comment>
<comment type="pathway">
    <text evidence="1">Cell wall biogenesis; cell wall polysaccharide biosynthesis.</text>
</comment>
<dbReference type="Gene3D" id="3.90.550.10">
    <property type="entry name" value="Spore Coat Polysaccharide Biosynthesis Protein SpsA, Chain A"/>
    <property type="match status" value="1"/>
</dbReference>
<evidence type="ECO:0000256" key="2">
    <source>
        <dbReference type="ARBA" id="ARBA00006739"/>
    </source>
</evidence>
<evidence type="ECO:0000256" key="4">
    <source>
        <dbReference type="ARBA" id="ARBA00022679"/>
    </source>
</evidence>
<feature type="transmembrane region" description="Helical" evidence="5">
    <location>
        <begin position="245"/>
        <end position="265"/>
    </location>
</feature>
<proteinExistence type="inferred from homology"/>
<feature type="domain" description="Glycosyltransferase 2-like" evidence="6">
    <location>
        <begin position="6"/>
        <end position="177"/>
    </location>
</feature>
<evidence type="ECO:0000313" key="7">
    <source>
        <dbReference type="EMBL" id="MCC2188679.1"/>
    </source>
</evidence>
<organism evidence="7 8">
    <name type="scientific">Fusicatenibacter faecihominis</name>
    <dbReference type="NCBI Taxonomy" id="2881276"/>
    <lineage>
        <taxon>Bacteria</taxon>
        <taxon>Bacillati</taxon>
        <taxon>Bacillota</taxon>
        <taxon>Clostridia</taxon>
        <taxon>Lachnospirales</taxon>
        <taxon>Lachnospiraceae</taxon>
        <taxon>Fusicatenibacter</taxon>
    </lineage>
</organism>
<protein>
    <submittedName>
        <fullName evidence="7">Glycosyltransferase family 2 protein</fullName>
    </submittedName>
</protein>
<evidence type="ECO:0000259" key="6">
    <source>
        <dbReference type="Pfam" id="PF00535"/>
    </source>
</evidence>
<sequence>MKKQVSVIIPNFNGRNYLKDCLNSLNQQHFQDFEIILVDNASTDDSLSLAREFCPEIKTIVLSENFGFCRAVNEGIRASKAPFVLLLNNDTVVDPDFVGALYEAIRGKEKVFSCASQMRKLTDPSKMDDGGDFYCALGWAFARGKDKPYENYEKAGRIFFSCAGAAIYRREVFEKIGYFDEVHFAYLEDLDVGYRARIFGYENRYEPKAIVYHMGSGTTGSRYNEFKVRYSARNNLYVVYKNMPALQLILNLPFLLAGCIVKYFFFRKRDMGGEYLRGLKEAFPLMKKEKKAGFRPENFSHYLRIQLELWGNIIRRVKEFR</sequence>
<dbReference type="RefSeq" id="WP_227614192.1">
    <property type="nucleotide sequence ID" value="NZ_JAJEPR010000003.1"/>
</dbReference>
<dbReference type="InterPro" id="IPR029044">
    <property type="entry name" value="Nucleotide-diphossugar_trans"/>
</dbReference>
<dbReference type="GO" id="GO:0016757">
    <property type="term" value="F:glycosyltransferase activity"/>
    <property type="evidence" value="ECO:0007669"/>
    <property type="project" value="UniProtKB-KW"/>
</dbReference>
<comment type="similarity">
    <text evidence="2">Belongs to the glycosyltransferase 2 family.</text>
</comment>
<accession>A0AAE3DQM5</accession>